<name>A0A2S9Q7L6_9HYPH</name>
<dbReference type="Proteomes" id="UP000237682">
    <property type="component" value="Unassembled WGS sequence"/>
</dbReference>
<evidence type="ECO:0000256" key="1">
    <source>
        <dbReference type="SAM" id="MobiDB-lite"/>
    </source>
</evidence>
<accession>A0A2S9Q7L6</accession>
<feature type="region of interest" description="Disordered" evidence="1">
    <location>
        <begin position="1"/>
        <end position="24"/>
    </location>
</feature>
<comment type="caution">
    <text evidence="2">The sequence shown here is derived from an EMBL/GenBank/DDBJ whole genome shotgun (WGS) entry which is preliminary data.</text>
</comment>
<dbReference type="AlphaFoldDB" id="A0A2S9Q7L6"/>
<proteinExistence type="predicted"/>
<sequence>MQPEPFSVEDPAFPSPSQIPDTLADHGHDRGVDAWLAYHWFDPDTVRAHFAIGEMRGEWHQCAGFPFPATFRPNSASKLRAIVMPIDVDGRAVDILAIDKADATLWGVVTGAAAFVNDADVERHTYLNAGPLRVHRNPMDWLSDNCDGVIPLRSRSYTELYERGVRFFIAETIERAEELAERIFEAPQRPGESDADFNRRADSADKYISIDDDDLDDEIIERVAQQLAAGARR</sequence>
<keyword evidence="3" id="KW-1185">Reference proteome</keyword>
<protein>
    <submittedName>
        <fullName evidence="2">Uncharacterized protein</fullName>
    </submittedName>
</protein>
<dbReference type="EMBL" id="PUEJ01000009">
    <property type="protein sequence ID" value="PRH85353.1"/>
    <property type="molecule type" value="Genomic_DNA"/>
</dbReference>
<gene>
    <name evidence="2" type="ORF">C5L14_23215</name>
</gene>
<evidence type="ECO:0000313" key="3">
    <source>
        <dbReference type="Proteomes" id="UP000237682"/>
    </source>
</evidence>
<evidence type="ECO:0000313" key="2">
    <source>
        <dbReference type="EMBL" id="PRH85353.1"/>
    </source>
</evidence>
<dbReference type="OrthoDB" id="7563142at2"/>
<reference evidence="2 3" key="1">
    <citation type="submission" date="2018-02" db="EMBL/GenBank/DDBJ databases">
        <title>Whole genome sequencing of endophytic bacterium.</title>
        <authorList>
            <person name="Eedara R."/>
            <person name="Podile A.R."/>
        </authorList>
    </citation>
    <scope>NUCLEOTIDE SEQUENCE [LARGE SCALE GENOMIC DNA]</scope>
    <source>
        <strain evidence="2 3">RP1T</strain>
    </source>
</reference>
<dbReference type="RefSeq" id="WP_105864442.1">
    <property type="nucleotide sequence ID" value="NZ_PUEJ01000009.1"/>
</dbReference>
<organism evidence="2 3">
    <name type="scientific">Labrys okinawensis</name>
    <dbReference type="NCBI Taxonomy" id="346911"/>
    <lineage>
        <taxon>Bacteria</taxon>
        <taxon>Pseudomonadati</taxon>
        <taxon>Pseudomonadota</taxon>
        <taxon>Alphaproteobacteria</taxon>
        <taxon>Hyphomicrobiales</taxon>
        <taxon>Xanthobacteraceae</taxon>
        <taxon>Labrys</taxon>
    </lineage>
</organism>